<feature type="region of interest" description="Disordered" evidence="2">
    <location>
        <begin position="245"/>
        <end position="269"/>
    </location>
</feature>
<comment type="similarity">
    <text evidence="1">Belongs to the FAM154 family.</text>
</comment>
<dbReference type="PANTHER" id="PTHR31516:SF17">
    <property type="entry name" value="STABILIZER OF AXONEMAL MICROTUBULES 2"/>
    <property type="match status" value="1"/>
</dbReference>
<evidence type="ECO:0000313" key="5">
    <source>
        <dbReference type="Proteomes" id="UP000663828"/>
    </source>
</evidence>
<dbReference type="Pfam" id="PF05217">
    <property type="entry name" value="SAXO1-2"/>
    <property type="match status" value="1"/>
</dbReference>
<reference evidence="4" key="1">
    <citation type="submission" date="2021-02" db="EMBL/GenBank/DDBJ databases">
        <authorList>
            <person name="Nowell W R."/>
        </authorList>
    </citation>
    <scope>NUCLEOTIDE SEQUENCE</scope>
</reference>
<dbReference type="GO" id="GO:0036126">
    <property type="term" value="C:sperm flagellum"/>
    <property type="evidence" value="ECO:0007669"/>
    <property type="project" value="TreeGrafter"/>
</dbReference>
<sequence length="465" mass="53076">MTKQCICQICTCGKHRCPHRPYGVVGKGDQACAVTEYRSEFVPREGAARESFKPDYTLQTNTAPLDDETTHKHDYIKHTMEKPRSFKPEEVYVPRGDFDALTSYNKEYTPKGGEPAKMIKHHAQKIVSAPFEGDPTYKADYRKWEAARTEPIRHDGGYVASADPFKGESTYTTDYLKHQAAMRQAIRPDHAVMQSQEPFDDRTGYRTDYIHHPQQERFQRAREEYMPNKASLDSLTTHKKDFTPKEALPARSMKPDNQGYASNARFEDSTTNKTDFKRWEVQPIQTHKPEEYRPKPGDMDMNTMYNSEFTPKPLAKVNAVKPVERRAIDAKFDGSTTYGGDFRKWPGGRPPAIRAQSGYAPPNMPFEGMSTYKGHYIPHPGGPQPSFKPTGAAYQSSAPFDDATMYRTEYTAKEIEPCPAALLETPRSNFTHHHTEPTGHKFYESQQQAAMAYYQQQQQQQQVTA</sequence>
<dbReference type="GO" id="GO:0005814">
    <property type="term" value="C:centriole"/>
    <property type="evidence" value="ECO:0007669"/>
    <property type="project" value="TreeGrafter"/>
</dbReference>
<dbReference type="GO" id="GO:0005879">
    <property type="term" value="C:axonemal microtubule"/>
    <property type="evidence" value="ECO:0007669"/>
    <property type="project" value="TreeGrafter"/>
</dbReference>
<dbReference type="AlphaFoldDB" id="A0A814XQK2"/>
<dbReference type="Proteomes" id="UP000663852">
    <property type="component" value="Unassembled WGS sequence"/>
</dbReference>
<evidence type="ECO:0000313" key="4">
    <source>
        <dbReference type="EMBL" id="CAF1219064.1"/>
    </source>
</evidence>
<name>A0A814XQK2_ADIRI</name>
<gene>
    <name evidence="3" type="ORF">EDS130_LOCUS21543</name>
    <name evidence="4" type="ORF">XAT740_LOCUS24606</name>
</gene>
<dbReference type="InterPro" id="IPR033336">
    <property type="entry name" value="SAXO1/2"/>
</dbReference>
<evidence type="ECO:0000256" key="2">
    <source>
        <dbReference type="SAM" id="MobiDB-lite"/>
    </source>
</evidence>
<dbReference type="EMBL" id="CAJNOJ010000109">
    <property type="protein sequence ID" value="CAF1130358.1"/>
    <property type="molecule type" value="Genomic_DNA"/>
</dbReference>
<keyword evidence="5" id="KW-1185">Reference proteome</keyword>
<dbReference type="GO" id="GO:0036064">
    <property type="term" value="C:ciliary basal body"/>
    <property type="evidence" value="ECO:0007669"/>
    <property type="project" value="TreeGrafter"/>
</dbReference>
<dbReference type="OrthoDB" id="365640at2759"/>
<evidence type="ECO:0000256" key="1">
    <source>
        <dbReference type="ARBA" id="ARBA00008738"/>
    </source>
</evidence>
<dbReference type="EMBL" id="CAJNOR010001913">
    <property type="protein sequence ID" value="CAF1219064.1"/>
    <property type="molecule type" value="Genomic_DNA"/>
</dbReference>
<evidence type="ECO:0000313" key="3">
    <source>
        <dbReference type="EMBL" id="CAF1130358.1"/>
    </source>
</evidence>
<dbReference type="GO" id="GO:0008017">
    <property type="term" value="F:microtubule binding"/>
    <property type="evidence" value="ECO:0007669"/>
    <property type="project" value="InterPro"/>
</dbReference>
<dbReference type="PANTHER" id="PTHR31516">
    <property type="entry name" value="STABILIZER OF AXONEMAL MICROTUBULES 2"/>
    <property type="match status" value="1"/>
</dbReference>
<accession>A0A814XQK2</accession>
<dbReference type="Proteomes" id="UP000663828">
    <property type="component" value="Unassembled WGS sequence"/>
</dbReference>
<protein>
    <recommendedName>
        <fullName evidence="6">Stabilizer of axonemal microtubules 2</fullName>
    </recommendedName>
</protein>
<proteinExistence type="inferred from homology"/>
<evidence type="ECO:0008006" key="6">
    <source>
        <dbReference type="Google" id="ProtNLM"/>
    </source>
</evidence>
<organism evidence="4 5">
    <name type="scientific">Adineta ricciae</name>
    <name type="common">Rotifer</name>
    <dbReference type="NCBI Taxonomy" id="249248"/>
    <lineage>
        <taxon>Eukaryota</taxon>
        <taxon>Metazoa</taxon>
        <taxon>Spiralia</taxon>
        <taxon>Gnathifera</taxon>
        <taxon>Rotifera</taxon>
        <taxon>Eurotatoria</taxon>
        <taxon>Bdelloidea</taxon>
        <taxon>Adinetida</taxon>
        <taxon>Adinetidae</taxon>
        <taxon>Adineta</taxon>
    </lineage>
</organism>
<comment type="caution">
    <text evidence="4">The sequence shown here is derived from an EMBL/GenBank/DDBJ whole genome shotgun (WGS) entry which is preliminary data.</text>
</comment>